<gene>
    <name evidence="9" type="ORF">DFH94DRAFT_855153</name>
</gene>
<feature type="compositionally biased region" description="Basic and acidic residues" evidence="8">
    <location>
        <begin position="204"/>
        <end position="222"/>
    </location>
</feature>
<accession>A0A9P5T5H7</accession>
<keyword evidence="4 7" id="KW-0747">Spliceosome</keyword>
<comment type="caution">
    <text evidence="9">The sequence shown here is derived from an EMBL/GenBank/DDBJ whole genome shotgun (WGS) entry which is preliminary data.</text>
</comment>
<evidence type="ECO:0000256" key="7">
    <source>
        <dbReference type="RuleBase" id="RU367025"/>
    </source>
</evidence>
<reference evidence="9" key="2">
    <citation type="journal article" date="2020" name="Nat. Commun.">
        <title>Large-scale genome sequencing of mycorrhizal fungi provides insights into the early evolution of symbiotic traits.</title>
        <authorList>
            <person name="Miyauchi S."/>
            <person name="Kiss E."/>
            <person name="Kuo A."/>
            <person name="Drula E."/>
            <person name="Kohler A."/>
            <person name="Sanchez-Garcia M."/>
            <person name="Morin E."/>
            <person name="Andreopoulos B."/>
            <person name="Barry K.W."/>
            <person name="Bonito G."/>
            <person name="Buee M."/>
            <person name="Carver A."/>
            <person name="Chen C."/>
            <person name="Cichocki N."/>
            <person name="Clum A."/>
            <person name="Culley D."/>
            <person name="Crous P.W."/>
            <person name="Fauchery L."/>
            <person name="Girlanda M."/>
            <person name="Hayes R.D."/>
            <person name="Keri Z."/>
            <person name="LaButti K."/>
            <person name="Lipzen A."/>
            <person name="Lombard V."/>
            <person name="Magnuson J."/>
            <person name="Maillard F."/>
            <person name="Murat C."/>
            <person name="Nolan M."/>
            <person name="Ohm R.A."/>
            <person name="Pangilinan J."/>
            <person name="Pereira M.F."/>
            <person name="Perotto S."/>
            <person name="Peter M."/>
            <person name="Pfister S."/>
            <person name="Riley R."/>
            <person name="Sitrit Y."/>
            <person name="Stielow J.B."/>
            <person name="Szollosi G."/>
            <person name="Zifcakova L."/>
            <person name="Stursova M."/>
            <person name="Spatafora J.W."/>
            <person name="Tedersoo L."/>
            <person name="Vaario L.M."/>
            <person name="Yamada A."/>
            <person name="Yan M."/>
            <person name="Wang P."/>
            <person name="Xu J."/>
            <person name="Bruns T."/>
            <person name="Baldrian P."/>
            <person name="Vilgalys R."/>
            <person name="Dunand C."/>
            <person name="Henrissat B."/>
            <person name="Grigoriev I.V."/>
            <person name="Hibbett D."/>
            <person name="Nagy L.G."/>
            <person name="Martin F.M."/>
        </authorList>
    </citation>
    <scope>NUCLEOTIDE SEQUENCE</scope>
    <source>
        <strain evidence="9">Prilba</strain>
    </source>
</reference>
<evidence type="ECO:0000256" key="3">
    <source>
        <dbReference type="ARBA" id="ARBA00022664"/>
    </source>
</evidence>
<evidence type="ECO:0000256" key="1">
    <source>
        <dbReference type="ARBA" id="ARBA00004123"/>
    </source>
</evidence>
<comment type="function">
    <text evidence="7">Required for pre-mRNA splicing.</text>
</comment>
<dbReference type="OrthoDB" id="190958at2759"/>
<dbReference type="EMBL" id="WHVB01000014">
    <property type="protein sequence ID" value="KAF8476661.1"/>
    <property type="molecule type" value="Genomic_DNA"/>
</dbReference>
<feature type="region of interest" description="Disordered" evidence="8">
    <location>
        <begin position="180"/>
        <end position="273"/>
    </location>
</feature>
<dbReference type="InterPro" id="IPR005037">
    <property type="entry name" value="PRP38"/>
</dbReference>
<keyword evidence="10" id="KW-1185">Reference proteome</keyword>
<evidence type="ECO:0000256" key="5">
    <source>
        <dbReference type="ARBA" id="ARBA00023187"/>
    </source>
</evidence>
<evidence type="ECO:0000313" key="9">
    <source>
        <dbReference type="EMBL" id="KAF8476661.1"/>
    </source>
</evidence>
<dbReference type="PANTHER" id="PTHR23142">
    <property type="entry name" value="PRE-MRNA-SPLICING FACTOR 38A-RELATED"/>
    <property type="match status" value="1"/>
</dbReference>
<keyword evidence="5 7" id="KW-0508">mRNA splicing</keyword>
<dbReference type="Pfam" id="PF03371">
    <property type="entry name" value="PRP38"/>
    <property type="match status" value="1"/>
</dbReference>
<dbReference type="Proteomes" id="UP000759537">
    <property type="component" value="Unassembled WGS sequence"/>
</dbReference>
<name>A0A9P5T5H7_9AGAM</name>
<evidence type="ECO:0000313" key="10">
    <source>
        <dbReference type="Proteomes" id="UP000759537"/>
    </source>
</evidence>
<feature type="compositionally biased region" description="Basic and acidic residues" evidence="8">
    <location>
        <begin position="184"/>
        <end position="196"/>
    </location>
</feature>
<keyword evidence="6 7" id="KW-0539">Nucleus</keyword>
<comment type="subcellular location">
    <subcellularLocation>
        <location evidence="1 7">Nucleus</location>
    </subcellularLocation>
</comment>
<feature type="compositionally biased region" description="Low complexity" evidence="8">
    <location>
        <begin position="244"/>
        <end position="258"/>
    </location>
</feature>
<evidence type="ECO:0000256" key="6">
    <source>
        <dbReference type="ARBA" id="ARBA00023242"/>
    </source>
</evidence>
<evidence type="ECO:0000256" key="2">
    <source>
        <dbReference type="ARBA" id="ARBA00006164"/>
    </source>
</evidence>
<reference evidence="9" key="1">
    <citation type="submission" date="2019-10" db="EMBL/GenBank/DDBJ databases">
        <authorList>
            <consortium name="DOE Joint Genome Institute"/>
            <person name="Kuo A."/>
            <person name="Miyauchi S."/>
            <person name="Kiss E."/>
            <person name="Drula E."/>
            <person name="Kohler A."/>
            <person name="Sanchez-Garcia M."/>
            <person name="Andreopoulos B."/>
            <person name="Barry K.W."/>
            <person name="Bonito G."/>
            <person name="Buee M."/>
            <person name="Carver A."/>
            <person name="Chen C."/>
            <person name="Cichocki N."/>
            <person name="Clum A."/>
            <person name="Culley D."/>
            <person name="Crous P.W."/>
            <person name="Fauchery L."/>
            <person name="Girlanda M."/>
            <person name="Hayes R."/>
            <person name="Keri Z."/>
            <person name="LaButti K."/>
            <person name="Lipzen A."/>
            <person name="Lombard V."/>
            <person name="Magnuson J."/>
            <person name="Maillard F."/>
            <person name="Morin E."/>
            <person name="Murat C."/>
            <person name="Nolan M."/>
            <person name="Ohm R."/>
            <person name="Pangilinan J."/>
            <person name="Pereira M."/>
            <person name="Perotto S."/>
            <person name="Peter M."/>
            <person name="Riley R."/>
            <person name="Sitrit Y."/>
            <person name="Stielow B."/>
            <person name="Szollosi G."/>
            <person name="Zifcakova L."/>
            <person name="Stursova M."/>
            <person name="Spatafora J.W."/>
            <person name="Tedersoo L."/>
            <person name="Vaario L.-M."/>
            <person name="Yamada A."/>
            <person name="Yan M."/>
            <person name="Wang P."/>
            <person name="Xu J."/>
            <person name="Bruns T."/>
            <person name="Baldrian P."/>
            <person name="Vilgalys R."/>
            <person name="Henrissat B."/>
            <person name="Grigoriev I.V."/>
            <person name="Hibbett D."/>
            <person name="Nagy L.G."/>
            <person name="Martin F.M."/>
        </authorList>
    </citation>
    <scope>NUCLEOTIDE SEQUENCE</scope>
    <source>
        <strain evidence="9">Prilba</strain>
    </source>
</reference>
<organism evidence="9 10">
    <name type="scientific">Russula ochroleuca</name>
    <dbReference type="NCBI Taxonomy" id="152965"/>
    <lineage>
        <taxon>Eukaryota</taxon>
        <taxon>Fungi</taxon>
        <taxon>Dikarya</taxon>
        <taxon>Basidiomycota</taxon>
        <taxon>Agaricomycotina</taxon>
        <taxon>Agaricomycetes</taxon>
        <taxon>Russulales</taxon>
        <taxon>Russulaceae</taxon>
        <taxon>Russula</taxon>
    </lineage>
</organism>
<keyword evidence="3 7" id="KW-0507">mRNA processing</keyword>
<dbReference type="AlphaFoldDB" id="A0A9P5T5H7"/>
<dbReference type="GO" id="GO:0005681">
    <property type="term" value="C:spliceosomal complex"/>
    <property type="evidence" value="ECO:0007669"/>
    <property type="project" value="UniProtKB-KW"/>
</dbReference>
<proteinExistence type="inferred from homology"/>
<dbReference type="GO" id="GO:0000398">
    <property type="term" value="P:mRNA splicing, via spliceosome"/>
    <property type="evidence" value="ECO:0007669"/>
    <property type="project" value="UniProtKB-UniRule"/>
</dbReference>
<sequence length="273" mass="31076">MANTTVRGALAIHGQNPQFLVETVIRNRIYESPYWKEHCFALTAETLIDLAIKLRSVGGVYGNQKPTEFMCLLLKLLQIQPEKEILLEYLQADEFKYLRALAAIYIRMTFQAAEVYDVLEPLLKDYRKLRYRHQTGYYLTYIDEFVDQLLNEERVCDIILPRLPKRAVLEENGELAPRQSRLLDALEGKDEGDRSRGRSRSRSRSRDSSHSSRSGTSDRSRSPGEGIRTPPAADGDDDSHRGSRSPSPTRSASPVGSDGRFRSRSRSISPDRV</sequence>
<evidence type="ECO:0000256" key="4">
    <source>
        <dbReference type="ARBA" id="ARBA00022728"/>
    </source>
</evidence>
<comment type="similarity">
    <text evidence="2 7">Belongs to the PRP38 family.</text>
</comment>
<evidence type="ECO:0000256" key="8">
    <source>
        <dbReference type="SAM" id="MobiDB-lite"/>
    </source>
</evidence>
<protein>
    <recommendedName>
        <fullName evidence="7">Pre-mRNA-splicing factor 38</fullName>
    </recommendedName>
</protein>